<sequence>MGWSKNNSRQQTLPLQVELRKPTMDDLRAAYELCVTDKESMPLDRALSVRSIALTLKNAAKAAILKRGGV</sequence>
<keyword evidence="2" id="KW-1185">Reference proteome</keyword>
<proteinExistence type="predicted"/>
<reference evidence="1 2" key="1">
    <citation type="submission" date="2015-11" db="EMBL/GenBank/DDBJ databases">
        <title>Exploring the genomic traits of fungus-feeding bacterial genus Collimonas.</title>
        <authorList>
            <person name="Song C."/>
            <person name="Schmidt R."/>
            <person name="de Jager V."/>
            <person name="Krzyzanowska D."/>
            <person name="Jongedijk E."/>
            <person name="Cankar K."/>
            <person name="Beekwilder J."/>
            <person name="van Veen A."/>
            <person name="de Boer W."/>
            <person name="van Veen J.A."/>
            <person name="Garbeva P."/>
        </authorList>
    </citation>
    <scope>NUCLEOTIDE SEQUENCE [LARGE SCALE GENOMIC DNA]</scope>
    <source>
        <strain evidence="1 2">Ter291</strain>
    </source>
</reference>
<accession>A0ABN4M637</accession>
<dbReference type="Proteomes" id="UP000074914">
    <property type="component" value="Chromosome"/>
</dbReference>
<protein>
    <submittedName>
        <fullName evidence="1">Uncharacterized protein</fullName>
    </submittedName>
</protein>
<evidence type="ECO:0000313" key="2">
    <source>
        <dbReference type="Proteomes" id="UP000074914"/>
    </source>
</evidence>
<evidence type="ECO:0000313" key="1">
    <source>
        <dbReference type="EMBL" id="AMP13695.1"/>
    </source>
</evidence>
<name>A0ABN4M637_9BURK</name>
<organism evidence="1 2">
    <name type="scientific">Collimonas pratensis</name>
    <dbReference type="NCBI Taxonomy" id="279113"/>
    <lineage>
        <taxon>Bacteria</taxon>
        <taxon>Pseudomonadati</taxon>
        <taxon>Pseudomonadota</taxon>
        <taxon>Betaproteobacteria</taxon>
        <taxon>Burkholderiales</taxon>
        <taxon>Oxalobacteraceae</taxon>
        <taxon>Collimonas</taxon>
    </lineage>
</organism>
<dbReference type="EMBL" id="CP013236">
    <property type="protein sequence ID" value="AMP13695.1"/>
    <property type="molecule type" value="Genomic_DNA"/>
</dbReference>
<dbReference type="RefSeq" id="WP_062113162.1">
    <property type="nucleotide sequence ID" value="NZ_CP013236.1"/>
</dbReference>
<gene>
    <name evidence="1" type="ORF">CPter291_1421</name>
</gene>